<accession>A0A9J6AWK6</accession>
<keyword evidence="2" id="KW-1185">Reference proteome</keyword>
<organism evidence="1 2">
    <name type="scientific">Solanum commersonii</name>
    <name type="common">Commerson's wild potato</name>
    <name type="synonym">Commerson's nightshade</name>
    <dbReference type="NCBI Taxonomy" id="4109"/>
    <lineage>
        <taxon>Eukaryota</taxon>
        <taxon>Viridiplantae</taxon>
        <taxon>Streptophyta</taxon>
        <taxon>Embryophyta</taxon>
        <taxon>Tracheophyta</taxon>
        <taxon>Spermatophyta</taxon>
        <taxon>Magnoliopsida</taxon>
        <taxon>eudicotyledons</taxon>
        <taxon>Gunneridae</taxon>
        <taxon>Pentapetalae</taxon>
        <taxon>asterids</taxon>
        <taxon>lamiids</taxon>
        <taxon>Solanales</taxon>
        <taxon>Solanaceae</taxon>
        <taxon>Solanoideae</taxon>
        <taxon>Solaneae</taxon>
        <taxon>Solanum</taxon>
    </lineage>
</organism>
<name>A0A9J6AWK6_SOLCO</name>
<protein>
    <submittedName>
        <fullName evidence="1">Uncharacterized protein</fullName>
    </submittedName>
</protein>
<evidence type="ECO:0000313" key="2">
    <source>
        <dbReference type="Proteomes" id="UP000824120"/>
    </source>
</evidence>
<gene>
    <name evidence="1" type="ORF">H5410_000561</name>
</gene>
<comment type="caution">
    <text evidence="1">The sequence shown here is derived from an EMBL/GenBank/DDBJ whole genome shotgun (WGS) entry which is preliminary data.</text>
</comment>
<proteinExistence type="predicted"/>
<sequence>MRTACQLIIAESPSSPSSSSTEKLWSGTVLFSDKILFTQSPELSGGQFRKKTKANAIVHTRMYFTSRTSLFLCIRIVTEFYYEDSVFYSVPTQTGFSHPKLCFVTKDSLKREMHNSKTPQTSKELGLYFHHRVSSEGRENIQEGIVPFKWFDDNLSKYRFCIPLTLEGMGPVSELIEQSNTASCVHLLKDKNSSLPLKLLFLSDNHLIFPNLKKSEIGPSKWLSSRYKTSMLVRFHRDLGINPERLQEAILNVRSEVR</sequence>
<dbReference type="EMBL" id="JACXVP010000001">
    <property type="protein sequence ID" value="KAG5628844.1"/>
    <property type="molecule type" value="Genomic_DNA"/>
</dbReference>
<evidence type="ECO:0000313" key="1">
    <source>
        <dbReference type="EMBL" id="KAG5628844.1"/>
    </source>
</evidence>
<dbReference type="AlphaFoldDB" id="A0A9J6AWK6"/>
<reference evidence="1 2" key="1">
    <citation type="submission" date="2020-09" db="EMBL/GenBank/DDBJ databases">
        <title>De no assembly of potato wild relative species, Solanum commersonii.</title>
        <authorList>
            <person name="Cho K."/>
        </authorList>
    </citation>
    <scope>NUCLEOTIDE SEQUENCE [LARGE SCALE GENOMIC DNA]</scope>
    <source>
        <strain evidence="1">LZ3.2</strain>
        <tissue evidence="1">Leaf</tissue>
    </source>
</reference>
<dbReference type="Proteomes" id="UP000824120">
    <property type="component" value="Chromosome 1"/>
</dbReference>